<dbReference type="InterPro" id="IPR032037">
    <property type="entry name" value="MMACHC"/>
</dbReference>
<comment type="subcellular location">
    <subcellularLocation>
        <location evidence="3">Cytoplasm</location>
    </subcellularLocation>
</comment>
<dbReference type="GO" id="GO:0032451">
    <property type="term" value="F:demethylase activity"/>
    <property type="evidence" value="ECO:0007669"/>
    <property type="project" value="TreeGrafter"/>
</dbReference>
<dbReference type="Pfam" id="PF16690">
    <property type="entry name" value="MMACHC"/>
    <property type="match status" value="1"/>
</dbReference>
<evidence type="ECO:0000256" key="8">
    <source>
        <dbReference type="ARBA" id="ARBA00022827"/>
    </source>
</evidence>
<dbReference type="GO" id="GO:0005737">
    <property type="term" value="C:cytoplasm"/>
    <property type="evidence" value="ECO:0007669"/>
    <property type="project" value="UniProtKB-SubCell"/>
</dbReference>
<evidence type="ECO:0000313" key="12">
    <source>
        <dbReference type="EMBL" id="CBK20596.2"/>
    </source>
</evidence>
<dbReference type="PANTHER" id="PTHR31457">
    <property type="entry name" value="METHYLMALONIC ACIDURIA AND HOMOCYSTINURIA TYPE C PROTEIN"/>
    <property type="match status" value="1"/>
</dbReference>
<keyword evidence="7" id="KW-0288">FMN</keyword>
<dbReference type="GO" id="GO:0033787">
    <property type="term" value="F:cyanocobalamin reductase (cyanide-eliminating) (NADP+) activity"/>
    <property type="evidence" value="ECO:0007669"/>
    <property type="project" value="TreeGrafter"/>
</dbReference>
<evidence type="ECO:0000256" key="6">
    <source>
        <dbReference type="ARBA" id="ARBA00022630"/>
    </source>
</evidence>
<keyword evidence="5" id="KW-0963">Cytoplasm</keyword>
<accession>D8LYE1</accession>
<evidence type="ECO:0000256" key="2">
    <source>
        <dbReference type="ARBA" id="ARBA00001974"/>
    </source>
</evidence>
<proteinExistence type="inferred from homology"/>
<dbReference type="AlphaFoldDB" id="D8LYE1"/>
<keyword evidence="10" id="KW-0560">Oxidoreductase</keyword>
<protein>
    <recommendedName>
        <fullName evidence="11">Cyanocobalamin reductase (cyanide-eliminating)</fullName>
    </recommendedName>
</protein>
<dbReference type="EMBL" id="FN668639">
    <property type="protein sequence ID" value="CBK20596.2"/>
    <property type="molecule type" value="Genomic_DNA"/>
</dbReference>
<dbReference type="InParanoid" id="D8LYE1"/>
<keyword evidence="9" id="KW-0521">NADP</keyword>
<organism evidence="12">
    <name type="scientific">Blastocystis hominis</name>
    <dbReference type="NCBI Taxonomy" id="12968"/>
    <lineage>
        <taxon>Eukaryota</taxon>
        <taxon>Sar</taxon>
        <taxon>Stramenopiles</taxon>
        <taxon>Bigyra</taxon>
        <taxon>Opalozoa</taxon>
        <taxon>Opalinata</taxon>
        <taxon>Blastocystidae</taxon>
        <taxon>Blastocystis</taxon>
    </lineage>
</organism>
<dbReference type="GO" id="GO:0009235">
    <property type="term" value="P:cobalamin metabolic process"/>
    <property type="evidence" value="ECO:0007669"/>
    <property type="project" value="TreeGrafter"/>
</dbReference>
<dbReference type="GO" id="GO:0071949">
    <property type="term" value="F:FAD binding"/>
    <property type="evidence" value="ECO:0007669"/>
    <property type="project" value="TreeGrafter"/>
</dbReference>
<reference evidence="12" key="1">
    <citation type="submission" date="2010-02" db="EMBL/GenBank/DDBJ databases">
        <title>Sequencing and annotation of the Blastocystis hominis genome.</title>
        <authorList>
            <person name="Wincker P."/>
        </authorList>
    </citation>
    <scope>NUCLEOTIDE SEQUENCE</scope>
    <source>
        <strain evidence="12">Singapore isolate B</strain>
    </source>
</reference>
<sequence length="252" mass="29019">MASIFDSIEKGLDAWGFDLCQPFSIEDYNENVPDINKIPSMGRKSTLAILVGNSRNVWEHFIDAMVKDDALFQNENPLDEYTKRALESVLSNIHIHYRVYYTFKSREVPSLNYQLIAEISGMCKRSYQSKMCYHYKYGHWIGLRAVIVLDHSFVYNLSTKHMQDFQICRLCDQKYGERLDYLWRDKTMIANTSHDLHTQPIQLLLRRSLLSLQQEPEGFGARSGAISEGRSHAAIRLDGGIQSGSRTLSIRG</sequence>
<comment type="similarity">
    <text evidence="4">Belongs to the MMACHC family.</text>
</comment>
<keyword evidence="6" id="KW-0285">Flavoprotein</keyword>
<dbReference type="GeneID" id="24922277"/>
<keyword evidence="13" id="KW-1185">Reference proteome</keyword>
<evidence type="ECO:0000256" key="11">
    <source>
        <dbReference type="ARBA" id="ARBA00031313"/>
    </source>
</evidence>
<evidence type="ECO:0000256" key="10">
    <source>
        <dbReference type="ARBA" id="ARBA00023002"/>
    </source>
</evidence>
<dbReference type="Proteomes" id="UP000008312">
    <property type="component" value="Unassembled WGS sequence"/>
</dbReference>
<evidence type="ECO:0000256" key="3">
    <source>
        <dbReference type="ARBA" id="ARBA00004496"/>
    </source>
</evidence>
<evidence type="ECO:0000256" key="7">
    <source>
        <dbReference type="ARBA" id="ARBA00022643"/>
    </source>
</evidence>
<comment type="cofactor">
    <cofactor evidence="2">
        <name>FAD</name>
        <dbReference type="ChEBI" id="CHEBI:57692"/>
    </cofactor>
</comment>
<dbReference type="RefSeq" id="XP_012894644.1">
    <property type="nucleotide sequence ID" value="XM_013039190.1"/>
</dbReference>
<keyword evidence="8" id="KW-0274">FAD</keyword>
<evidence type="ECO:0000256" key="4">
    <source>
        <dbReference type="ARBA" id="ARBA00007762"/>
    </source>
</evidence>
<name>D8LYE1_BLAHO</name>
<gene>
    <name evidence="12" type="ORF">GSBLH_T00006152001</name>
</gene>
<evidence type="ECO:0000313" key="13">
    <source>
        <dbReference type="Proteomes" id="UP000008312"/>
    </source>
</evidence>
<comment type="cofactor">
    <cofactor evidence="1">
        <name>FMN</name>
        <dbReference type="ChEBI" id="CHEBI:58210"/>
    </cofactor>
</comment>
<evidence type="ECO:0000256" key="5">
    <source>
        <dbReference type="ARBA" id="ARBA00022490"/>
    </source>
</evidence>
<dbReference type="PANTHER" id="PTHR31457:SF2">
    <property type="entry name" value="CYANOCOBALAMIN REDUCTASE _ ALKYLCOBALAMIN DEALKYLASE"/>
    <property type="match status" value="1"/>
</dbReference>
<dbReference type="OrthoDB" id="409189at2759"/>
<evidence type="ECO:0000256" key="1">
    <source>
        <dbReference type="ARBA" id="ARBA00001917"/>
    </source>
</evidence>
<evidence type="ECO:0000256" key="9">
    <source>
        <dbReference type="ARBA" id="ARBA00022857"/>
    </source>
</evidence>